<evidence type="ECO:0000313" key="2">
    <source>
        <dbReference type="Proteomes" id="UP000663864"/>
    </source>
</evidence>
<name>A0A815SZJ9_9BILA</name>
<feature type="non-terminal residue" evidence="1">
    <location>
        <position position="1"/>
    </location>
</feature>
<dbReference type="Proteomes" id="UP000663864">
    <property type="component" value="Unassembled WGS sequence"/>
</dbReference>
<protein>
    <submittedName>
        <fullName evidence="1">Uncharacterized protein</fullName>
    </submittedName>
</protein>
<gene>
    <name evidence="1" type="ORF">ZHD862_LOCUS37203</name>
</gene>
<reference evidence="1" key="1">
    <citation type="submission" date="2021-02" db="EMBL/GenBank/DDBJ databases">
        <authorList>
            <person name="Nowell W R."/>
        </authorList>
    </citation>
    <scope>NUCLEOTIDE SEQUENCE</scope>
</reference>
<dbReference type="EMBL" id="CAJNOT010006747">
    <property type="protein sequence ID" value="CAF1495353.1"/>
    <property type="molecule type" value="Genomic_DNA"/>
</dbReference>
<accession>A0A815SZJ9</accession>
<comment type="caution">
    <text evidence="1">The sequence shown here is derived from an EMBL/GenBank/DDBJ whole genome shotgun (WGS) entry which is preliminary data.</text>
</comment>
<evidence type="ECO:0000313" key="1">
    <source>
        <dbReference type="EMBL" id="CAF1495353.1"/>
    </source>
</evidence>
<dbReference type="AlphaFoldDB" id="A0A815SZJ9"/>
<sequence length="193" mass="22648">MKSLKYLNLNFEICEWEHNMYNHEDYVDLNYKELSIRKNSLNSLETIIIGYIPRGNRDYSTTRISFYSLIDKLLPYLPKLKNLIINSIYLDESDYQYYQHKQAMVSTIIRCFIFILFSLTVRVKSQFCNGIAQYNQCSLNSACACFHIAVACKSPDNLCDEPNQRCIHHPLCHNRPVCYPVPRFNEQLCPPIA</sequence>
<organism evidence="1 2">
    <name type="scientific">Rotaria sordida</name>
    <dbReference type="NCBI Taxonomy" id="392033"/>
    <lineage>
        <taxon>Eukaryota</taxon>
        <taxon>Metazoa</taxon>
        <taxon>Spiralia</taxon>
        <taxon>Gnathifera</taxon>
        <taxon>Rotifera</taxon>
        <taxon>Eurotatoria</taxon>
        <taxon>Bdelloidea</taxon>
        <taxon>Philodinida</taxon>
        <taxon>Philodinidae</taxon>
        <taxon>Rotaria</taxon>
    </lineage>
</organism>
<proteinExistence type="predicted"/>